<reference evidence="9 10" key="1">
    <citation type="journal article" date="2024" name="Commun. Biol.">
        <title>Comparative genomic analysis of thermophilic fungi reveals convergent evolutionary adaptations and gene losses.</title>
        <authorList>
            <person name="Steindorff A.S."/>
            <person name="Aguilar-Pontes M.V."/>
            <person name="Robinson A.J."/>
            <person name="Andreopoulos B."/>
            <person name="LaButti K."/>
            <person name="Kuo A."/>
            <person name="Mondo S."/>
            <person name="Riley R."/>
            <person name="Otillar R."/>
            <person name="Haridas S."/>
            <person name="Lipzen A."/>
            <person name="Grimwood J."/>
            <person name="Schmutz J."/>
            <person name="Clum A."/>
            <person name="Reid I.D."/>
            <person name="Moisan M.C."/>
            <person name="Butler G."/>
            <person name="Nguyen T.T.M."/>
            <person name="Dewar K."/>
            <person name="Conant G."/>
            <person name="Drula E."/>
            <person name="Henrissat B."/>
            <person name="Hansel C."/>
            <person name="Singer S."/>
            <person name="Hutchinson M.I."/>
            <person name="de Vries R.P."/>
            <person name="Natvig D.O."/>
            <person name="Powell A.J."/>
            <person name="Tsang A."/>
            <person name="Grigoriev I.V."/>
        </authorList>
    </citation>
    <scope>NUCLEOTIDE SEQUENCE [LARGE SCALE GENOMIC DNA]</scope>
    <source>
        <strain evidence="9 10">CBS 494.80</strain>
    </source>
</reference>
<feature type="compositionally biased region" description="Basic and acidic residues" evidence="6">
    <location>
        <begin position="41"/>
        <end position="57"/>
    </location>
</feature>
<evidence type="ECO:0000313" key="10">
    <source>
        <dbReference type="Proteomes" id="UP001595075"/>
    </source>
</evidence>
<feature type="transmembrane region" description="Helical" evidence="7">
    <location>
        <begin position="142"/>
        <end position="161"/>
    </location>
</feature>
<feature type="domain" description="Major facilitator superfamily (MFS) profile" evidence="8">
    <location>
        <begin position="69"/>
        <end position="285"/>
    </location>
</feature>
<dbReference type="InterPro" id="IPR011701">
    <property type="entry name" value="MFS"/>
</dbReference>
<feature type="region of interest" description="Disordered" evidence="6">
    <location>
        <begin position="1"/>
        <end position="59"/>
    </location>
</feature>
<keyword evidence="2" id="KW-0813">Transport</keyword>
<evidence type="ECO:0000256" key="7">
    <source>
        <dbReference type="SAM" id="Phobius"/>
    </source>
</evidence>
<comment type="caution">
    <text evidence="9">The sequence shown here is derived from an EMBL/GenBank/DDBJ whole genome shotgun (WGS) entry which is preliminary data.</text>
</comment>
<evidence type="ECO:0000256" key="3">
    <source>
        <dbReference type="ARBA" id="ARBA00022692"/>
    </source>
</evidence>
<evidence type="ECO:0000256" key="5">
    <source>
        <dbReference type="ARBA" id="ARBA00023136"/>
    </source>
</evidence>
<evidence type="ECO:0000256" key="4">
    <source>
        <dbReference type="ARBA" id="ARBA00022989"/>
    </source>
</evidence>
<dbReference type="Pfam" id="PF07690">
    <property type="entry name" value="MFS_1"/>
    <property type="match status" value="1"/>
</dbReference>
<protein>
    <recommendedName>
        <fullName evidence="8">Major facilitator superfamily (MFS) profile domain-containing protein</fullName>
    </recommendedName>
</protein>
<comment type="subcellular location">
    <subcellularLocation>
        <location evidence="1">Membrane</location>
        <topology evidence="1">Multi-pass membrane protein</topology>
    </subcellularLocation>
</comment>
<keyword evidence="3 7" id="KW-0812">Transmembrane</keyword>
<dbReference type="PANTHER" id="PTHR23504">
    <property type="entry name" value="MAJOR FACILITATOR SUPERFAMILY DOMAIN-CONTAINING PROTEIN 10"/>
    <property type="match status" value="1"/>
</dbReference>
<dbReference type="InterPro" id="IPR036259">
    <property type="entry name" value="MFS_trans_sf"/>
</dbReference>
<organism evidence="9 10">
    <name type="scientific">Oculimacula yallundae</name>
    <dbReference type="NCBI Taxonomy" id="86028"/>
    <lineage>
        <taxon>Eukaryota</taxon>
        <taxon>Fungi</taxon>
        <taxon>Dikarya</taxon>
        <taxon>Ascomycota</taxon>
        <taxon>Pezizomycotina</taxon>
        <taxon>Leotiomycetes</taxon>
        <taxon>Helotiales</taxon>
        <taxon>Ploettnerulaceae</taxon>
        <taxon>Oculimacula</taxon>
    </lineage>
</organism>
<proteinExistence type="predicted"/>
<dbReference type="InterPro" id="IPR020846">
    <property type="entry name" value="MFS_dom"/>
</dbReference>
<evidence type="ECO:0000256" key="6">
    <source>
        <dbReference type="SAM" id="MobiDB-lite"/>
    </source>
</evidence>
<dbReference type="Gene3D" id="1.20.1250.20">
    <property type="entry name" value="MFS general substrate transporter like domains"/>
    <property type="match status" value="1"/>
</dbReference>
<evidence type="ECO:0000313" key="9">
    <source>
        <dbReference type="EMBL" id="KAL2072061.1"/>
    </source>
</evidence>
<accession>A0ABR4CS85</accession>
<evidence type="ECO:0000256" key="2">
    <source>
        <dbReference type="ARBA" id="ARBA00022448"/>
    </source>
</evidence>
<evidence type="ECO:0000256" key="1">
    <source>
        <dbReference type="ARBA" id="ARBA00004141"/>
    </source>
</evidence>
<feature type="transmembrane region" description="Helical" evidence="7">
    <location>
        <begin position="200"/>
        <end position="223"/>
    </location>
</feature>
<feature type="compositionally biased region" description="Polar residues" evidence="6">
    <location>
        <begin position="15"/>
        <end position="25"/>
    </location>
</feature>
<keyword evidence="5 7" id="KW-0472">Membrane</keyword>
<dbReference type="PROSITE" id="PS50850">
    <property type="entry name" value="MFS"/>
    <property type="match status" value="1"/>
</dbReference>
<feature type="transmembrane region" description="Helical" evidence="7">
    <location>
        <begin position="167"/>
        <end position="188"/>
    </location>
</feature>
<feature type="transmembrane region" description="Helical" evidence="7">
    <location>
        <begin position="243"/>
        <end position="268"/>
    </location>
</feature>
<sequence>MNINKANRFTERHTQSWNRSRQADNNGHRFEALDQTEEAAEDRAEGRAKGSHNEKGEVVTWSSLPHKDQLIILTLARLAEPVVQTSLQAYMYYQIKSFDETLPDSTIATQSGLLASSFTGAQFLTAMLWGRISDSERGGRKIVLLIGLSGTAISCLGFGFSKTFYQALFFRILGGLSNGNIGVMRTMVSEIVQEKKYQSRAFLLFPMTFNIGVIIGPILGGMLADPAGTYPKTFGHVDFFKRYPYALPNIVSAFFLICANLGVFFGLAEGNTDLSSSNTWLHTTS</sequence>
<keyword evidence="10" id="KW-1185">Reference proteome</keyword>
<name>A0ABR4CS85_9HELO</name>
<gene>
    <name evidence="9" type="ORF">VTL71DRAFT_11404</name>
</gene>
<evidence type="ECO:0000259" key="8">
    <source>
        <dbReference type="PROSITE" id="PS50850"/>
    </source>
</evidence>
<keyword evidence="4 7" id="KW-1133">Transmembrane helix</keyword>
<dbReference type="SUPFAM" id="SSF103473">
    <property type="entry name" value="MFS general substrate transporter"/>
    <property type="match status" value="1"/>
</dbReference>
<dbReference type="PANTHER" id="PTHR23504:SF6">
    <property type="entry name" value="MULTIDRUG TRANSPORTER, PUTATIVE (AFU_ORTHOLOGUE AFUA_4G08740)-RELATED"/>
    <property type="match status" value="1"/>
</dbReference>
<dbReference type="Proteomes" id="UP001595075">
    <property type="component" value="Unassembled WGS sequence"/>
</dbReference>
<dbReference type="EMBL" id="JAZHXI010000004">
    <property type="protein sequence ID" value="KAL2072061.1"/>
    <property type="molecule type" value="Genomic_DNA"/>
</dbReference>